<dbReference type="CDD" id="cd00118">
    <property type="entry name" value="LysM"/>
    <property type="match status" value="1"/>
</dbReference>
<sequence length="1344" mass="142579">MNHDDCTCGGACGDSLSGGGLSGGGTCDCGGACGGHDERLAPAPLHNPPGRTALDYRVGEYGSFLAAQLDRLASPAYPALKGLTVRTPDDPAIGLLDATAVLGDLLTFHSERIADEAYLRTANEHRSLALLGRLVGHRPRPGVAASTHLAYSLERDPRAETLPVVIPRGAQSHSVPASADEESQTFETSRDLTARWDWNELKVRRRRPSLVTPADLERRSELFVEGTANSLQAGDQLLFVFGEQAASEPKLLPVAKVRIDRDDEITAIGLARSAPPTLRELVDEVRRWTSEPEAPGDPGDEPPTPEVPNPRPVSRLIEDFDDQVLAPLRTDLDGIKTPESLASRLTEPVARLGEAQVLATPYEDVAAWFEQLEAVLAELAERALELAPSQPVPPTEGQTSTAASVGQGQAGAIDHSPAGVIGQGQAGAVGQVPPSAAAPSPSALSAPSPTAVATPGPAAPAAAPSPTASATPALLGHHEAALQALGSVLPALRGKAPAPTTGAEQPRRPGADTARLLSALNPGLSGLYPAWRTAAAPGTPGLLRELLAMRVTTAPFGAMAPLKPVQDDRGRVIRTADWPLTGAALVSMRVVFDTAGKVPVRAEFQYVEGSSSDQRAENLPVAMPVTFRLGAGEVDLSTRAGQDRELSWLNRRPTDSQEPGVTAVLREGLPNRTLFVSRPDDDGLVHVGVHNGTSEQVALRPGVPERFTHGEYEVSLTYTVGSAAPNVEVVIASKPEPTNRRVLQLDRVHDGITVGSWVAIQRPGKGVEGGVPGDKKLAFVTTKVVSARTAAYTNYGITGRGTELVLAEPWLDEFDVLLSHIRDTTVHADGEPLRPADEPLGEDVHGNEIELAELYDGLRPGRTLIVAGERSDIPGTAAVRATEVVTIAAADPAVDPQLPGDHVHTRLTLTADLAYRYRRETVRILGNVVEATHGEGRDEPIGSGDSDRTNQTFALWQSPLTWLADDNPLGATPVLEVRVDGVLWHEVDSLAGRGPRERVFITGTTADGRTTVTFGDGVHGARLPSGHENIRARYRFGTGRAANVAAGRITQALTRPLGVTAVTNPRPATGGADADGPGLTRRTVPLAVSALDRLVSETDYEDFARSRAGIGRAAARELFDGRRRVLHVTVAGTDDVPIADDSDLLRALRGALTEYGDPNLPVRVDVRELVALLVAAKVKLAPDHSWQVVEPRLRQALLRRLGYEGRELGQPARLSDILATAHQVPGVDYMDVDVFTGVPASATAEELTELLANPGLPKASVPARGATYDEKTYTVRAKDGETLSAICARHGVPLAELLRLNPDITDTRRLAKGRSVYVFRGIRPAQLALLSPKAADTLILTEVK</sequence>
<protein>
    <submittedName>
        <fullName evidence="3">Putative baseplate assembly protein</fullName>
    </submittedName>
</protein>
<proteinExistence type="predicted"/>
<evidence type="ECO:0000259" key="2">
    <source>
        <dbReference type="PROSITE" id="PS51782"/>
    </source>
</evidence>
<feature type="region of interest" description="Disordered" evidence="1">
    <location>
        <begin position="288"/>
        <end position="313"/>
    </location>
</feature>
<dbReference type="NCBIfam" id="TIGR02243">
    <property type="entry name" value="putative baseplate assembly protein"/>
    <property type="match status" value="1"/>
</dbReference>
<dbReference type="InterPro" id="IPR011749">
    <property type="entry name" value="CHP02243"/>
</dbReference>
<dbReference type="KEGG" id="slf:JEQ17_36920"/>
<keyword evidence="4" id="KW-1185">Reference proteome</keyword>
<dbReference type="PROSITE" id="PS51782">
    <property type="entry name" value="LYSM"/>
    <property type="match status" value="1"/>
</dbReference>
<dbReference type="EMBL" id="CP066831">
    <property type="protein sequence ID" value="QQM44443.1"/>
    <property type="molecule type" value="Genomic_DNA"/>
</dbReference>
<accession>A0A7T7RF71</accession>
<dbReference type="Proteomes" id="UP000595636">
    <property type="component" value="Chromosome"/>
</dbReference>
<feature type="compositionally biased region" description="Pro residues" evidence="1">
    <location>
        <begin position="301"/>
        <end position="311"/>
    </location>
</feature>
<dbReference type="SMART" id="SM00257">
    <property type="entry name" value="LysM"/>
    <property type="match status" value="1"/>
</dbReference>
<dbReference type="Pfam" id="PF01476">
    <property type="entry name" value="LysM"/>
    <property type="match status" value="1"/>
</dbReference>
<gene>
    <name evidence="3" type="ORF">JEQ17_36920</name>
</gene>
<organism evidence="3 4">
    <name type="scientific">Streptomyces liliifuscus</name>
    <dbReference type="NCBI Taxonomy" id="2797636"/>
    <lineage>
        <taxon>Bacteria</taxon>
        <taxon>Bacillati</taxon>
        <taxon>Actinomycetota</taxon>
        <taxon>Actinomycetes</taxon>
        <taxon>Kitasatosporales</taxon>
        <taxon>Streptomycetaceae</taxon>
        <taxon>Streptomyces</taxon>
    </lineage>
</organism>
<feature type="region of interest" description="Disordered" evidence="1">
    <location>
        <begin position="170"/>
        <end position="189"/>
    </location>
</feature>
<feature type="domain" description="LysM" evidence="2">
    <location>
        <begin position="1271"/>
        <end position="1318"/>
    </location>
</feature>
<evidence type="ECO:0000313" key="4">
    <source>
        <dbReference type="Proteomes" id="UP000595636"/>
    </source>
</evidence>
<dbReference type="RefSeq" id="WP_200399307.1">
    <property type="nucleotide sequence ID" value="NZ_CP066831.1"/>
</dbReference>
<feature type="compositionally biased region" description="Polar residues" evidence="1">
    <location>
        <begin position="396"/>
        <end position="407"/>
    </location>
</feature>
<reference evidence="3 4" key="1">
    <citation type="submission" date="2020-12" db="EMBL/GenBank/DDBJ databases">
        <title>A novel species.</title>
        <authorList>
            <person name="Li K."/>
        </authorList>
    </citation>
    <scope>NUCLEOTIDE SEQUENCE [LARGE SCALE GENOMIC DNA]</scope>
    <source>
        <strain evidence="3 4">ZYC-3</strain>
    </source>
</reference>
<name>A0A7T7RF71_9ACTN</name>
<dbReference type="InterPro" id="IPR036779">
    <property type="entry name" value="LysM_dom_sf"/>
</dbReference>
<feature type="compositionally biased region" description="Low complexity" evidence="1">
    <location>
        <begin position="428"/>
        <end position="471"/>
    </location>
</feature>
<feature type="region of interest" description="Disordered" evidence="1">
    <location>
        <begin position="387"/>
        <end position="471"/>
    </location>
</feature>
<dbReference type="InterPro" id="IPR018392">
    <property type="entry name" value="LysM"/>
</dbReference>
<evidence type="ECO:0000256" key="1">
    <source>
        <dbReference type="SAM" id="MobiDB-lite"/>
    </source>
</evidence>
<evidence type="ECO:0000313" key="3">
    <source>
        <dbReference type="EMBL" id="QQM44443.1"/>
    </source>
</evidence>
<dbReference type="Gene3D" id="3.10.350.10">
    <property type="entry name" value="LysM domain"/>
    <property type="match status" value="1"/>
</dbReference>